<evidence type="ECO:0000256" key="3">
    <source>
        <dbReference type="ARBA" id="ARBA00022989"/>
    </source>
</evidence>
<dbReference type="Gene3D" id="1.20.1250.20">
    <property type="entry name" value="MFS general substrate transporter like domains"/>
    <property type="match status" value="2"/>
</dbReference>
<feature type="transmembrane region" description="Helical" evidence="6">
    <location>
        <begin position="96"/>
        <end position="117"/>
    </location>
</feature>
<accession>A0ABS1Z3W9</accession>
<comment type="caution">
    <text evidence="8">The sequence shown here is derived from an EMBL/GenBank/DDBJ whole genome shotgun (WGS) entry which is preliminary data.</text>
</comment>
<dbReference type="InterPro" id="IPR050382">
    <property type="entry name" value="MFS_Na/Anion_cotransporter"/>
</dbReference>
<dbReference type="Proteomes" id="UP000809137">
    <property type="component" value="Unassembled WGS sequence"/>
</dbReference>
<evidence type="ECO:0000313" key="8">
    <source>
        <dbReference type="EMBL" id="MBM0746733.1"/>
    </source>
</evidence>
<organism evidence="8 9">
    <name type="scientific">Pantoea eucrina</name>
    <dbReference type="NCBI Taxonomy" id="472693"/>
    <lineage>
        <taxon>Bacteria</taxon>
        <taxon>Pseudomonadati</taxon>
        <taxon>Pseudomonadota</taxon>
        <taxon>Gammaproteobacteria</taxon>
        <taxon>Enterobacterales</taxon>
        <taxon>Erwiniaceae</taxon>
        <taxon>Pantoea</taxon>
    </lineage>
</organism>
<dbReference type="PROSITE" id="PS50850">
    <property type="entry name" value="MFS"/>
    <property type="match status" value="1"/>
</dbReference>
<keyword evidence="4 6" id="KW-0472">Membrane</keyword>
<evidence type="ECO:0000256" key="1">
    <source>
        <dbReference type="ARBA" id="ARBA00004141"/>
    </source>
</evidence>
<dbReference type="GeneID" id="84692355"/>
<evidence type="ECO:0000256" key="5">
    <source>
        <dbReference type="ARBA" id="ARBA00038514"/>
    </source>
</evidence>
<feature type="transmembrane region" description="Helical" evidence="6">
    <location>
        <begin position="320"/>
        <end position="337"/>
    </location>
</feature>
<dbReference type="EMBL" id="JAFCXS010000002">
    <property type="protein sequence ID" value="MBM0746733.1"/>
    <property type="molecule type" value="Genomic_DNA"/>
</dbReference>
<dbReference type="InterPro" id="IPR036259">
    <property type="entry name" value="MFS_trans_sf"/>
</dbReference>
<reference evidence="8 9" key="1">
    <citation type="submission" date="2021-01" db="EMBL/GenBank/DDBJ databases">
        <title>Complete genome sequence of Pantoea eucrina OB49, a heavy metal tolerant bacterium with PGPR potential isolated from wheat in Algeria.</title>
        <authorList>
            <person name="Lekired A."/>
            <person name="Ouzari I.H."/>
        </authorList>
    </citation>
    <scope>NUCLEOTIDE SEQUENCE [LARGE SCALE GENOMIC DNA]</scope>
    <source>
        <strain evidence="8 9">OB49</strain>
    </source>
</reference>
<evidence type="ECO:0000256" key="4">
    <source>
        <dbReference type="ARBA" id="ARBA00023136"/>
    </source>
</evidence>
<dbReference type="InterPro" id="IPR020846">
    <property type="entry name" value="MFS_dom"/>
</dbReference>
<feature type="transmembrane region" description="Helical" evidence="6">
    <location>
        <begin position="287"/>
        <end position="308"/>
    </location>
</feature>
<feature type="transmembrane region" description="Helical" evidence="6">
    <location>
        <begin position="58"/>
        <end position="76"/>
    </location>
</feature>
<feature type="transmembrane region" description="Helical" evidence="6">
    <location>
        <begin position="380"/>
        <end position="400"/>
    </location>
</feature>
<feature type="transmembrane region" description="Helical" evidence="6">
    <location>
        <begin position="174"/>
        <end position="197"/>
    </location>
</feature>
<sequence>MAHDPLSSGAPAAGVRVGRTRFLMLALVFVNIIINYMDRANLAVAAPALSAELQLTPLQMGLIFSAFGWIYAALQIPGGWLIDRLGARMVYGVAMIGWSLITLLHVCASSVAALVGLRLGVGALEAPVMPANNRIISGWFPLHERASAIGIYSSAQFAGLACVTPLLFHIEAAFGWRGLFAITGLTGILWAGVWFALYREPGEHKRVSAAERAWLLENGALPDSTSAGRTPLRLSDVQQMLCNRRLLGICLGQFSISATFWFFLTWFPTYLVRYRHMDFIKSGYVASLPYLAAFCGVLLAGFISDYLMRRGVSASVARKLPVLLGLTMTLFILGASYTDNTTLIVLFMSLAFFGNGLATITWVFVTTLAPRHLVGLAGGMFNFTGALSAIVVPIAIGALIDGSDFAPALMFIAALALVGIGSYLFIVGRPDEITARR</sequence>
<feature type="transmembrane region" description="Helical" evidence="6">
    <location>
        <begin position="343"/>
        <end position="368"/>
    </location>
</feature>
<gene>
    <name evidence="8" type="ORF">JJB79_04775</name>
</gene>
<dbReference type="PIRSF" id="PIRSF002808">
    <property type="entry name" value="Hexose_phosphate_transp"/>
    <property type="match status" value="1"/>
</dbReference>
<comment type="subcellular location">
    <subcellularLocation>
        <location evidence="1">Membrane</location>
        <topology evidence="1">Multi-pass membrane protein</topology>
    </subcellularLocation>
</comment>
<dbReference type="InterPro" id="IPR000849">
    <property type="entry name" value="Sugar_P_transporter"/>
</dbReference>
<evidence type="ECO:0000256" key="6">
    <source>
        <dbReference type="SAM" id="Phobius"/>
    </source>
</evidence>
<evidence type="ECO:0000313" key="9">
    <source>
        <dbReference type="Proteomes" id="UP000809137"/>
    </source>
</evidence>
<dbReference type="RefSeq" id="WP_039380047.1">
    <property type="nucleotide sequence ID" value="NZ_CP083448.1"/>
</dbReference>
<dbReference type="Pfam" id="PF07690">
    <property type="entry name" value="MFS_1"/>
    <property type="match status" value="1"/>
</dbReference>
<dbReference type="InterPro" id="IPR011701">
    <property type="entry name" value="MFS"/>
</dbReference>
<dbReference type="PANTHER" id="PTHR11662:SF333">
    <property type="entry name" value="D-GALACTONATE TRANSPORTER"/>
    <property type="match status" value="1"/>
</dbReference>
<dbReference type="PANTHER" id="PTHR11662">
    <property type="entry name" value="SOLUTE CARRIER FAMILY 17"/>
    <property type="match status" value="1"/>
</dbReference>
<feature type="transmembrane region" description="Helical" evidence="6">
    <location>
        <begin position="406"/>
        <end position="427"/>
    </location>
</feature>
<protein>
    <submittedName>
        <fullName evidence="8">MFS transporter</fullName>
    </submittedName>
</protein>
<feature type="transmembrane region" description="Helical" evidence="6">
    <location>
        <begin position="246"/>
        <end position="267"/>
    </location>
</feature>
<name>A0ABS1Z3W9_9GAMM</name>
<dbReference type="CDD" id="cd17319">
    <property type="entry name" value="MFS_ExuT_GudP_like"/>
    <property type="match status" value="1"/>
</dbReference>
<evidence type="ECO:0000259" key="7">
    <source>
        <dbReference type="PROSITE" id="PS50850"/>
    </source>
</evidence>
<keyword evidence="9" id="KW-1185">Reference proteome</keyword>
<proteinExistence type="inferred from homology"/>
<feature type="transmembrane region" description="Helical" evidence="6">
    <location>
        <begin position="20"/>
        <end position="37"/>
    </location>
</feature>
<keyword evidence="2 6" id="KW-0812">Transmembrane</keyword>
<feature type="domain" description="Major facilitator superfamily (MFS) profile" evidence="7">
    <location>
        <begin position="24"/>
        <end position="431"/>
    </location>
</feature>
<dbReference type="SUPFAM" id="SSF103473">
    <property type="entry name" value="MFS general substrate transporter"/>
    <property type="match status" value="1"/>
</dbReference>
<keyword evidence="3 6" id="KW-1133">Transmembrane helix</keyword>
<evidence type="ECO:0000256" key="2">
    <source>
        <dbReference type="ARBA" id="ARBA00022692"/>
    </source>
</evidence>
<comment type="similarity">
    <text evidence="5">Belongs to the major facilitator superfamily. Phthalate permease family.</text>
</comment>